<dbReference type="AlphaFoldDB" id="A0AAD7LM26"/>
<reference evidence="1" key="1">
    <citation type="journal article" date="2023" name="Science">
        <title>Elucidation of the pathway for biosynthesis of saponin adjuvants from the soapbark tree.</title>
        <authorList>
            <person name="Reed J."/>
            <person name="Orme A."/>
            <person name="El-Demerdash A."/>
            <person name="Owen C."/>
            <person name="Martin L.B.B."/>
            <person name="Misra R.C."/>
            <person name="Kikuchi S."/>
            <person name="Rejzek M."/>
            <person name="Martin A.C."/>
            <person name="Harkess A."/>
            <person name="Leebens-Mack J."/>
            <person name="Louveau T."/>
            <person name="Stephenson M.J."/>
            <person name="Osbourn A."/>
        </authorList>
    </citation>
    <scope>NUCLEOTIDE SEQUENCE</scope>
    <source>
        <strain evidence="1">S10</strain>
    </source>
</reference>
<keyword evidence="2" id="KW-1185">Reference proteome</keyword>
<comment type="caution">
    <text evidence="1">The sequence shown here is derived from an EMBL/GenBank/DDBJ whole genome shotgun (WGS) entry which is preliminary data.</text>
</comment>
<organism evidence="1 2">
    <name type="scientific">Quillaja saponaria</name>
    <name type="common">Soap bark tree</name>
    <dbReference type="NCBI Taxonomy" id="32244"/>
    <lineage>
        <taxon>Eukaryota</taxon>
        <taxon>Viridiplantae</taxon>
        <taxon>Streptophyta</taxon>
        <taxon>Embryophyta</taxon>
        <taxon>Tracheophyta</taxon>
        <taxon>Spermatophyta</taxon>
        <taxon>Magnoliopsida</taxon>
        <taxon>eudicotyledons</taxon>
        <taxon>Gunneridae</taxon>
        <taxon>Pentapetalae</taxon>
        <taxon>rosids</taxon>
        <taxon>fabids</taxon>
        <taxon>Fabales</taxon>
        <taxon>Quillajaceae</taxon>
        <taxon>Quillaja</taxon>
    </lineage>
</organism>
<accession>A0AAD7LM26</accession>
<gene>
    <name evidence="1" type="ORF">O6P43_020828</name>
</gene>
<evidence type="ECO:0000313" key="2">
    <source>
        <dbReference type="Proteomes" id="UP001163823"/>
    </source>
</evidence>
<proteinExistence type="predicted"/>
<evidence type="ECO:0000313" key="1">
    <source>
        <dbReference type="EMBL" id="KAJ7960377.1"/>
    </source>
</evidence>
<protein>
    <submittedName>
        <fullName evidence="1">Gamma-tubulin complex component</fullName>
    </submittedName>
</protein>
<name>A0AAD7LM26_QUISA</name>
<dbReference type="EMBL" id="JARAOO010000008">
    <property type="protein sequence ID" value="KAJ7960377.1"/>
    <property type="molecule type" value="Genomic_DNA"/>
</dbReference>
<sequence>MIHGFLQRLGNRSLLKMELVVIPMFFHFPIQTNPSMISPQSLTVHQIPSLWNRASSTHALGNILKSIGCMGSLVLLLYGFVDYFTNLNLDESLMAKRHANSYHGETQNHHDNGGRQEEHPLYCLVNQAFSVAVGKVLEGYVCALDTIYASVILRHPAKEVDLTLHTSASGCLKSVLHSEITLLELHLHTKELRTQIEY</sequence>
<dbReference type="Proteomes" id="UP001163823">
    <property type="component" value="Chromosome 8"/>
</dbReference>